<protein>
    <submittedName>
        <fullName evidence="1">Uncharacterized protein</fullName>
    </submittedName>
</protein>
<reference evidence="1 2" key="1">
    <citation type="submission" date="2018-03" db="EMBL/GenBank/DDBJ databases">
        <title>Genomic Encyclopedia of Archaeal and Bacterial Type Strains, Phase II (KMG-II): from individual species to whole genera.</title>
        <authorList>
            <person name="Goeker M."/>
        </authorList>
    </citation>
    <scope>NUCLEOTIDE SEQUENCE [LARGE SCALE GENOMIC DNA]</scope>
    <source>
        <strain evidence="1 2">DSM 29057</strain>
    </source>
</reference>
<sequence>MIARFTLILIACFLNFQCKDPDKQPNPCDCQSKAGKEQKNVEAVVIRINFTNPAYGTTGPDEYILSIDPREFNDSTFAGGPNILVPCDSLPAQYRKPRTNVIISYKRKDCYGALTTPASRTSFGYYIDLTSIWVKTP</sequence>
<evidence type="ECO:0000313" key="2">
    <source>
        <dbReference type="Proteomes" id="UP000241964"/>
    </source>
</evidence>
<accession>A0A2P8F8N5</accession>
<dbReference type="EMBL" id="PYAS01000033">
    <property type="protein sequence ID" value="PSL18058.1"/>
    <property type="molecule type" value="Genomic_DNA"/>
</dbReference>
<comment type="caution">
    <text evidence="1">The sequence shown here is derived from an EMBL/GenBank/DDBJ whole genome shotgun (WGS) entry which is preliminary data.</text>
</comment>
<keyword evidence="2" id="KW-1185">Reference proteome</keyword>
<dbReference type="Proteomes" id="UP000241964">
    <property type="component" value="Unassembled WGS sequence"/>
</dbReference>
<gene>
    <name evidence="1" type="ORF">CLV60_1336</name>
</gene>
<dbReference type="AlphaFoldDB" id="A0A2P8F8N5"/>
<evidence type="ECO:0000313" key="1">
    <source>
        <dbReference type="EMBL" id="PSL18058.1"/>
    </source>
</evidence>
<organism evidence="1 2">
    <name type="scientific">Dyadobacter jiangsuensis</name>
    <dbReference type="NCBI Taxonomy" id="1591085"/>
    <lineage>
        <taxon>Bacteria</taxon>
        <taxon>Pseudomonadati</taxon>
        <taxon>Bacteroidota</taxon>
        <taxon>Cytophagia</taxon>
        <taxon>Cytophagales</taxon>
        <taxon>Spirosomataceae</taxon>
        <taxon>Dyadobacter</taxon>
    </lineage>
</organism>
<name>A0A2P8F8N5_9BACT</name>
<proteinExistence type="predicted"/>